<organism evidence="2 3">
    <name type="scientific">Phialemonium thermophilum</name>
    <dbReference type="NCBI Taxonomy" id="223376"/>
    <lineage>
        <taxon>Eukaryota</taxon>
        <taxon>Fungi</taxon>
        <taxon>Dikarya</taxon>
        <taxon>Ascomycota</taxon>
        <taxon>Pezizomycotina</taxon>
        <taxon>Sordariomycetes</taxon>
        <taxon>Sordariomycetidae</taxon>
        <taxon>Cephalothecales</taxon>
        <taxon>Cephalothecaceae</taxon>
        <taxon>Phialemonium</taxon>
    </lineage>
</organism>
<dbReference type="Proteomes" id="UP001586593">
    <property type="component" value="Unassembled WGS sequence"/>
</dbReference>
<feature type="transmembrane region" description="Helical" evidence="1">
    <location>
        <begin position="32"/>
        <end position="56"/>
    </location>
</feature>
<sequence>MISDSWLARMDGETDGVGTSSTARVLHGTCGLLFFFLFRTFLFIPICSGGTIPLFGYSPWYLLFSAVIALSVDLRIYSHCAASFLGLFPIHVLVSIILLFASRGRGLVLSCLASLRRQSFPPKQRVLLLYVSSHIEHIAWSYSAGITPFQG</sequence>
<comment type="caution">
    <text evidence="2">The sequence shown here is derived from an EMBL/GenBank/DDBJ whole genome shotgun (WGS) entry which is preliminary data.</text>
</comment>
<proteinExistence type="predicted"/>
<keyword evidence="1" id="KW-0812">Transmembrane</keyword>
<evidence type="ECO:0000313" key="2">
    <source>
        <dbReference type="EMBL" id="KAL1878052.1"/>
    </source>
</evidence>
<keyword evidence="1" id="KW-1133">Transmembrane helix</keyword>
<keyword evidence="3" id="KW-1185">Reference proteome</keyword>
<dbReference type="EMBL" id="JAZHXJ010000058">
    <property type="protein sequence ID" value="KAL1878052.1"/>
    <property type="molecule type" value="Genomic_DNA"/>
</dbReference>
<accession>A0ABR3XRA1</accession>
<evidence type="ECO:0000313" key="3">
    <source>
        <dbReference type="Proteomes" id="UP001586593"/>
    </source>
</evidence>
<gene>
    <name evidence="2" type="ORF">VTK73DRAFT_8187</name>
</gene>
<keyword evidence="1" id="KW-0472">Membrane</keyword>
<name>A0ABR3XRA1_9PEZI</name>
<feature type="transmembrane region" description="Helical" evidence="1">
    <location>
        <begin position="76"/>
        <end position="100"/>
    </location>
</feature>
<reference evidence="2 3" key="1">
    <citation type="journal article" date="2024" name="Commun. Biol.">
        <title>Comparative genomic analysis of thermophilic fungi reveals convergent evolutionary adaptations and gene losses.</title>
        <authorList>
            <person name="Steindorff A.S."/>
            <person name="Aguilar-Pontes M.V."/>
            <person name="Robinson A.J."/>
            <person name="Andreopoulos B."/>
            <person name="LaButti K."/>
            <person name="Kuo A."/>
            <person name="Mondo S."/>
            <person name="Riley R."/>
            <person name="Otillar R."/>
            <person name="Haridas S."/>
            <person name="Lipzen A."/>
            <person name="Grimwood J."/>
            <person name="Schmutz J."/>
            <person name="Clum A."/>
            <person name="Reid I.D."/>
            <person name="Moisan M.C."/>
            <person name="Butler G."/>
            <person name="Nguyen T.T.M."/>
            <person name="Dewar K."/>
            <person name="Conant G."/>
            <person name="Drula E."/>
            <person name="Henrissat B."/>
            <person name="Hansel C."/>
            <person name="Singer S."/>
            <person name="Hutchinson M.I."/>
            <person name="de Vries R.P."/>
            <person name="Natvig D.O."/>
            <person name="Powell A.J."/>
            <person name="Tsang A."/>
            <person name="Grigoriev I.V."/>
        </authorList>
    </citation>
    <scope>NUCLEOTIDE SEQUENCE [LARGE SCALE GENOMIC DNA]</scope>
    <source>
        <strain evidence="2 3">ATCC 24622</strain>
    </source>
</reference>
<protein>
    <submittedName>
        <fullName evidence="2">Uncharacterized protein</fullName>
    </submittedName>
</protein>
<evidence type="ECO:0000256" key="1">
    <source>
        <dbReference type="SAM" id="Phobius"/>
    </source>
</evidence>